<proteinExistence type="predicted"/>
<dbReference type="PANTHER" id="PTHR36180:SF2">
    <property type="entry name" value="BRO FAMILY PROTEIN"/>
    <property type="match status" value="1"/>
</dbReference>
<sequence length="326" mass="35934">MSEHNMPTITAVRQDAIEVSDFVYAATGARVRRLTMPDGEHWFPATDVCAELGHTNPRKAVADHVHEGGISRLETVTSRYGLSIPAGRGWRRDLNMVNLQGLIMLVNGCTKPECQPFKQWVAEVIETVQREGSYSLPVSEIATATSNGATAYAMPDQVIDLITRLEERNLRLDEEFAAGQKVSAQAQERLMQTHVNLVQTQVGLAQSMARIADALEALVRAQGMPLSESGRESETPPTRPPDMNAILAQWRRRIPEGSDVWPVALYLLPEMLQNGDYKMSIDYLAVKVGMTAQEASSCLRVLRQAGCISQLGFTQNGNPVHALILE</sequence>
<evidence type="ECO:0000259" key="1">
    <source>
        <dbReference type="PROSITE" id="PS51750"/>
    </source>
</evidence>
<dbReference type="PANTHER" id="PTHR36180">
    <property type="entry name" value="DNA-BINDING PROTEIN-RELATED-RELATED"/>
    <property type="match status" value="1"/>
</dbReference>
<dbReference type="RefSeq" id="WP_136723418.1">
    <property type="nucleotide sequence ID" value="NZ_SUMC01000008.1"/>
</dbReference>
<evidence type="ECO:0000313" key="3">
    <source>
        <dbReference type="Proteomes" id="UP000305778"/>
    </source>
</evidence>
<keyword evidence="3" id="KW-1185">Reference proteome</keyword>
<feature type="domain" description="Bro-N" evidence="1">
    <location>
        <begin position="16"/>
        <end position="132"/>
    </location>
</feature>
<keyword evidence="2" id="KW-0238">DNA-binding</keyword>
<accession>A0A4U0SNT7</accession>
<reference evidence="2 3" key="1">
    <citation type="submission" date="2019-04" db="EMBL/GenBank/DDBJ databases">
        <title>Streptomyces oryziradicis sp. nov., a novel actinomycete isolated from rhizosphere soil of rice (Oryza sativa L.).</title>
        <authorList>
            <person name="Li C."/>
        </authorList>
    </citation>
    <scope>NUCLEOTIDE SEQUENCE [LARGE SCALE GENOMIC DNA]</scope>
    <source>
        <strain evidence="2 3">NEAU-C40</strain>
    </source>
</reference>
<dbReference type="OrthoDB" id="4318391at2"/>
<dbReference type="Proteomes" id="UP000305778">
    <property type="component" value="Unassembled WGS sequence"/>
</dbReference>
<evidence type="ECO:0000313" key="2">
    <source>
        <dbReference type="EMBL" id="TKA11466.1"/>
    </source>
</evidence>
<dbReference type="Pfam" id="PF02498">
    <property type="entry name" value="Bro-N"/>
    <property type="match status" value="1"/>
</dbReference>
<comment type="caution">
    <text evidence="2">The sequence shown here is derived from an EMBL/GenBank/DDBJ whole genome shotgun (WGS) entry which is preliminary data.</text>
</comment>
<protein>
    <submittedName>
        <fullName evidence="2">DNA-binding protein</fullName>
    </submittedName>
</protein>
<name>A0A4U0SNT7_9ACTN</name>
<dbReference type="EMBL" id="SUMC01000008">
    <property type="protein sequence ID" value="TKA11466.1"/>
    <property type="molecule type" value="Genomic_DNA"/>
</dbReference>
<dbReference type="PROSITE" id="PS51750">
    <property type="entry name" value="BRO_N"/>
    <property type="match status" value="1"/>
</dbReference>
<dbReference type="InterPro" id="IPR003497">
    <property type="entry name" value="BRO_N_domain"/>
</dbReference>
<dbReference type="AlphaFoldDB" id="A0A4U0SNT7"/>
<organism evidence="2 3">
    <name type="scientific">Actinacidiphila oryziradicis</name>
    <dbReference type="NCBI Taxonomy" id="2571141"/>
    <lineage>
        <taxon>Bacteria</taxon>
        <taxon>Bacillati</taxon>
        <taxon>Actinomycetota</taxon>
        <taxon>Actinomycetes</taxon>
        <taxon>Kitasatosporales</taxon>
        <taxon>Streptomycetaceae</taxon>
        <taxon>Actinacidiphila</taxon>
    </lineage>
</organism>
<dbReference type="GO" id="GO:0003677">
    <property type="term" value="F:DNA binding"/>
    <property type="evidence" value="ECO:0007669"/>
    <property type="project" value="UniProtKB-KW"/>
</dbReference>
<gene>
    <name evidence="2" type="ORF">FCI23_11595</name>
</gene>
<dbReference type="SMART" id="SM01040">
    <property type="entry name" value="Bro-N"/>
    <property type="match status" value="1"/>
</dbReference>